<dbReference type="Proteomes" id="UP000470409">
    <property type="component" value="Unassembled WGS sequence"/>
</dbReference>
<gene>
    <name evidence="2" type="ORF">F8163_24940</name>
</gene>
<dbReference type="Pfam" id="PF13673">
    <property type="entry name" value="Acetyltransf_10"/>
    <property type="match status" value="1"/>
</dbReference>
<protein>
    <submittedName>
        <fullName evidence="2">GNAT family N-acetyltransferase</fullName>
    </submittedName>
</protein>
<sequence>MITFEKVTTENESVVTEMFSSHSLGEKKVQYCVKVDDTYIGVIDYSVQEKSAVLSQLIIHFDYQGYGYGTNTYFTFEEMMKQRGVTEIKVLQEQLTEQAKSFIESFGFIELDEIYVKKNITMISYAVK</sequence>
<evidence type="ECO:0000313" key="3">
    <source>
        <dbReference type="Proteomes" id="UP000470409"/>
    </source>
</evidence>
<dbReference type="SUPFAM" id="SSF55729">
    <property type="entry name" value="Acyl-CoA N-acyltransferases (Nat)"/>
    <property type="match status" value="1"/>
</dbReference>
<reference evidence="2 3" key="1">
    <citation type="submission" date="2019-10" db="EMBL/GenBank/DDBJ databases">
        <title>Bacillus from the desert of Cuatro Cinegas, Coahuila.</title>
        <authorList>
            <person name="Olmedo-Alvarez G."/>
            <person name="Saldana S."/>
            <person name="Barcelo D."/>
        </authorList>
    </citation>
    <scope>NUCLEOTIDE SEQUENCE [LARGE SCALE GENOMIC DNA]</scope>
    <source>
        <strain evidence="2 3">CH155b_5T</strain>
    </source>
</reference>
<dbReference type="InterPro" id="IPR016181">
    <property type="entry name" value="Acyl_CoA_acyltransferase"/>
</dbReference>
<organism evidence="2 3">
    <name type="scientific">Bacillus luti</name>
    <dbReference type="NCBI Taxonomy" id="2026191"/>
    <lineage>
        <taxon>Bacteria</taxon>
        <taxon>Bacillati</taxon>
        <taxon>Bacillota</taxon>
        <taxon>Bacilli</taxon>
        <taxon>Bacillales</taxon>
        <taxon>Bacillaceae</taxon>
        <taxon>Bacillus</taxon>
        <taxon>Bacillus cereus group</taxon>
    </lineage>
</organism>
<dbReference type="GO" id="GO:0016747">
    <property type="term" value="F:acyltransferase activity, transferring groups other than amino-acyl groups"/>
    <property type="evidence" value="ECO:0007669"/>
    <property type="project" value="InterPro"/>
</dbReference>
<comment type="caution">
    <text evidence="2">The sequence shown here is derived from an EMBL/GenBank/DDBJ whole genome shotgun (WGS) entry which is preliminary data.</text>
</comment>
<dbReference type="AlphaFoldDB" id="A0A7V7V3P5"/>
<dbReference type="CDD" id="cd04301">
    <property type="entry name" value="NAT_SF"/>
    <property type="match status" value="1"/>
</dbReference>
<dbReference type="PROSITE" id="PS51186">
    <property type="entry name" value="GNAT"/>
    <property type="match status" value="1"/>
</dbReference>
<evidence type="ECO:0000313" key="2">
    <source>
        <dbReference type="EMBL" id="KAB2439995.1"/>
    </source>
</evidence>
<feature type="domain" description="N-acetyltransferase" evidence="1">
    <location>
        <begin position="1"/>
        <end position="127"/>
    </location>
</feature>
<accession>A0A7V7V3P5</accession>
<proteinExistence type="predicted"/>
<keyword evidence="2" id="KW-0808">Transferase</keyword>
<evidence type="ECO:0000259" key="1">
    <source>
        <dbReference type="PROSITE" id="PS51186"/>
    </source>
</evidence>
<dbReference type="Gene3D" id="3.40.630.30">
    <property type="match status" value="1"/>
</dbReference>
<dbReference type="EMBL" id="WBPG01000030">
    <property type="protein sequence ID" value="KAB2439995.1"/>
    <property type="molecule type" value="Genomic_DNA"/>
</dbReference>
<dbReference type="RefSeq" id="WP_151627912.1">
    <property type="nucleotide sequence ID" value="NZ_WBPG01000030.1"/>
</dbReference>
<dbReference type="InterPro" id="IPR000182">
    <property type="entry name" value="GNAT_dom"/>
</dbReference>
<name>A0A7V7V3P5_9BACI</name>